<feature type="region of interest" description="Disordered" evidence="5">
    <location>
        <begin position="782"/>
        <end position="846"/>
    </location>
</feature>
<feature type="region of interest" description="Disordered" evidence="5">
    <location>
        <begin position="1"/>
        <end position="31"/>
    </location>
</feature>
<dbReference type="InterPro" id="IPR027417">
    <property type="entry name" value="P-loop_NTPase"/>
</dbReference>
<name>A0A1Y3DHS7_PLAKN</name>
<dbReference type="GO" id="GO:0005829">
    <property type="term" value="C:cytosol"/>
    <property type="evidence" value="ECO:0007669"/>
    <property type="project" value="TreeGrafter"/>
</dbReference>
<dbReference type="eggNOG" id="KOG0346">
    <property type="taxonomic scope" value="Eukaryota"/>
</dbReference>
<dbReference type="EMBL" id="NETL01000028">
    <property type="protein sequence ID" value="OTN64182.1"/>
    <property type="molecule type" value="Genomic_DNA"/>
</dbReference>
<dbReference type="SMART" id="SM00487">
    <property type="entry name" value="DEXDc"/>
    <property type="match status" value="1"/>
</dbReference>
<dbReference type="GO" id="GO:0003724">
    <property type="term" value="F:RNA helicase activity"/>
    <property type="evidence" value="ECO:0007669"/>
    <property type="project" value="TreeGrafter"/>
</dbReference>
<dbReference type="AlphaFoldDB" id="A0A1Y3DHS7"/>
<sequence>MEVETEDQTQGDHPNQAEEEQNPVNRKDEQDDHFEREHNFLDFENILLDVRLRKAILYLFKYKYPTKIQKEAIPHILHGKDVIISSKTGSGKTMAYLIPLVQNILKSNINEKESLKFFYKGIILAPTEELCLQIHQVAQTLSSYVKNMLSFDHNINRTFYDHPTVLVTTPRHLYNHTVECKKKYNLDILSNLKILVVDEADILHSKEFQKWMNLLASYHLPKNYSKKYQIVMASATLKETIVEKTKLFLHDPVFLSAELDKSISPSTCTSANVDYPDGHHSKDSSNRDSTNVPLRSGKLSDSSEPSQLKEPLLHHQFRGKSFWYFYPDETTKYIYLYNLINDKIILRKSIIFTSTIHDAYKIKIFLTYFDIPSSILNPNHPILVRQNIIFAFNNYKIFFLICPQYEKNSAGRGGKADMSDMGDTGDTASVHSGGDTDDMDLSINHDSIPHDVDTDETGHGEEDTCNQDIASLDQDDACEQNDTCEQDEACEKDDACEEDEAGLDQDDASNFDDHSSDEKDFLYNRGLDFQGVHCVVNFDMPLDTKTFVHRVGRTCRLNNKGISISFINENKSAEKNILQKICAKNICTISQRTVSQKKVEMYRYRVESMLSKCTNKRVKQFIQKEILYQSLKSKELKEFFNSNEEEKRAINKVVKYFNTHVVPHKLIKDRLKNLFLKKEKKKGVQKKGINKNGNESANIRMDRKNRHHNGKSNRREDEKGGAQQHYVKSKSNGFVITEQAYEDQLRKEPEAEVADPTKLPPIYGKRLRNYVYSKYVIGKRRMGGRANSGRNNNGGTRNGGTTGGRSNGGRSNVSGSHRRTTHNGKPNGGNFAHKNRRHGSATTQKA</sequence>
<dbReference type="Pfam" id="PF00270">
    <property type="entry name" value="DEAD"/>
    <property type="match status" value="1"/>
</dbReference>
<feature type="domain" description="Helicase ATP-binding" evidence="6">
    <location>
        <begin position="73"/>
        <end position="255"/>
    </location>
</feature>
<feature type="compositionally biased region" description="Acidic residues" evidence="5">
    <location>
        <begin position="495"/>
        <end position="510"/>
    </location>
</feature>
<dbReference type="VEuPathDB" id="PlasmoDB:PKA1H_140067200"/>
<keyword evidence="1" id="KW-0547">Nucleotide-binding</keyword>
<dbReference type="PROSITE" id="PS51192">
    <property type="entry name" value="HELICASE_ATP_BIND_1"/>
    <property type="match status" value="1"/>
</dbReference>
<keyword evidence="4" id="KW-0067">ATP-binding</keyword>
<dbReference type="InterPro" id="IPR014001">
    <property type="entry name" value="Helicase_ATP-bd"/>
</dbReference>
<keyword evidence="2" id="KW-0378">Hydrolase</keyword>
<dbReference type="VEuPathDB" id="PlasmoDB:PKNH_1461100"/>
<dbReference type="VEuPathDB" id="PlasmoDB:PKNOH_S140279800"/>
<evidence type="ECO:0000259" key="6">
    <source>
        <dbReference type="PROSITE" id="PS51192"/>
    </source>
</evidence>
<evidence type="ECO:0000313" key="7">
    <source>
        <dbReference type="EMBL" id="OTN64182.1"/>
    </source>
</evidence>
<dbReference type="SUPFAM" id="SSF52540">
    <property type="entry name" value="P-loop containing nucleoside triphosphate hydrolases"/>
    <property type="match status" value="2"/>
</dbReference>
<protein>
    <submittedName>
        <fullName evidence="7">Putative DEAD/DEAH box ATP-dependent RNA helicase</fullName>
    </submittedName>
</protein>
<dbReference type="PANTHER" id="PTHR47959:SF1">
    <property type="entry name" value="ATP-DEPENDENT RNA HELICASE DBPA"/>
    <property type="match status" value="1"/>
</dbReference>
<dbReference type="InterPro" id="IPR011545">
    <property type="entry name" value="DEAD/DEAH_box_helicase_dom"/>
</dbReference>
<feature type="compositionally biased region" description="Basic and acidic residues" evidence="5">
    <location>
        <begin position="447"/>
        <end position="462"/>
    </location>
</feature>
<dbReference type="OrthoDB" id="1191041at2759"/>
<evidence type="ECO:0000313" key="8">
    <source>
        <dbReference type="Proteomes" id="UP000195012"/>
    </source>
</evidence>
<dbReference type="Gene3D" id="3.40.50.300">
    <property type="entry name" value="P-loop containing nucleotide triphosphate hydrolases"/>
    <property type="match status" value="2"/>
</dbReference>
<evidence type="ECO:0000256" key="5">
    <source>
        <dbReference type="SAM" id="MobiDB-lite"/>
    </source>
</evidence>
<feature type="compositionally biased region" description="Basic and acidic residues" evidence="5">
    <location>
        <begin position="276"/>
        <end position="286"/>
    </location>
</feature>
<organism evidence="7 8">
    <name type="scientific">Plasmodium knowlesi</name>
    <dbReference type="NCBI Taxonomy" id="5850"/>
    <lineage>
        <taxon>Eukaryota</taxon>
        <taxon>Sar</taxon>
        <taxon>Alveolata</taxon>
        <taxon>Apicomplexa</taxon>
        <taxon>Aconoidasida</taxon>
        <taxon>Haemosporida</taxon>
        <taxon>Plasmodiidae</taxon>
        <taxon>Plasmodium</taxon>
        <taxon>Plasmodium (Plasmodium)</taxon>
    </lineage>
</organism>
<feature type="compositionally biased region" description="Low complexity" evidence="5">
    <location>
        <begin position="784"/>
        <end position="795"/>
    </location>
</feature>
<dbReference type="GO" id="GO:0003676">
    <property type="term" value="F:nucleic acid binding"/>
    <property type="evidence" value="ECO:0007669"/>
    <property type="project" value="InterPro"/>
</dbReference>
<dbReference type="Proteomes" id="UP000195012">
    <property type="component" value="Unassembled WGS sequence"/>
</dbReference>
<reference evidence="7 8" key="1">
    <citation type="submission" date="2017-05" db="EMBL/GenBank/DDBJ databases">
        <title>PacBio assembly of a Plasmodium knowlesi genome sequence with Hi-C correction and manual annotation of the SICAvar gene family.</title>
        <authorList>
            <person name="Lapp S.A."/>
            <person name="Geraldo J.A."/>
            <person name="Chien J.-T."/>
            <person name="Ay F."/>
            <person name="Pakala S.B."/>
            <person name="Batugedara G."/>
            <person name="Humphrey J.C."/>
            <person name="Debarry J.D."/>
            <person name="Le Roch K.G."/>
            <person name="Galinski M.R."/>
            <person name="Kissinger J.C."/>
        </authorList>
    </citation>
    <scope>NUCLEOTIDE SEQUENCE [LARGE SCALE GENOMIC DNA]</scope>
    <source>
        <strain evidence="8">Malayan Strain Pk1 (A+)</strain>
    </source>
</reference>
<dbReference type="InterPro" id="IPR001650">
    <property type="entry name" value="Helicase_C-like"/>
</dbReference>
<evidence type="ECO:0000256" key="4">
    <source>
        <dbReference type="ARBA" id="ARBA00022840"/>
    </source>
</evidence>
<comment type="caution">
    <text evidence="7">The sequence shown here is derived from an EMBL/GenBank/DDBJ whole genome shotgun (WGS) entry which is preliminary data.</text>
</comment>
<accession>A0A1Y3DHS7</accession>
<dbReference type="SMART" id="SM00490">
    <property type="entry name" value="HELICc"/>
    <property type="match status" value="1"/>
</dbReference>
<keyword evidence="3 7" id="KW-0347">Helicase</keyword>
<evidence type="ECO:0000256" key="2">
    <source>
        <dbReference type="ARBA" id="ARBA00022801"/>
    </source>
</evidence>
<dbReference type="GO" id="GO:0005524">
    <property type="term" value="F:ATP binding"/>
    <property type="evidence" value="ECO:0007669"/>
    <property type="project" value="UniProtKB-KW"/>
</dbReference>
<feature type="compositionally biased region" description="Polar residues" evidence="5">
    <location>
        <begin position="287"/>
        <end position="306"/>
    </location>
</feature>
<dbReference type="OMA" id="NASEQCV"/>
<feature type="region of interest" description="Disordered" evidence="5">
    <location>
        <begin position="274"/>
        <end position="307"/>
    </location>
</feature>
<dbReference type="Pfam" id="PF00271">
    <property type="entry name" value="Helicase_C"/>
    <property type="match status" value="1"/>
</dbReference>
<proteinExistence type="predicted"/>
<feature type="region of interest" description="Disordered" evidence="5">
    <location>
        <begin position="495"/>
        <end position="515"/>
    </location>
</feature>
<gene>
    <name evidence="7" type="primary">DBP9</name>
    <name evidence="7" type="ORF">PKNOH_S140279800</name>
</gene>
<dbReference type="InterPro" id="IPR050079">
    <property type="entry name" value="DEAD_box_RNA_helicase"/>
</dbReference>
<feature type="region of interest" description="Disordered" evidence="5">
    <location>
        <begin position="682"/>
        <end position="734"/>
    </location>
</feature>
<dbReference type="GO" id="GO:0016787">
    <property type="term" value="F:hydrolase activity"/>
    <property type="evidence" value="ECO:0007669"/>
    <property type="project" value="UniProtKB-KW"/>
</dbReference>
<feature type="compositionally biased region" description="Gly residues" evidence="5">
    <location>
        <begin position="796"/>
        <end position="807"/>
    </location>
</feature>
<feature type="compositionally biased region" description="Basic residues" evidence="5">
    <location>
        <begin position="703"/>
        <end position="712"/>
    </location>
</feature>
<dbReference type="PANTHER" id="PTHR47959">
    <property type="entry name" value="ATP-DEPENDENT RNA HELICASE RHLE-RELATED"/>
    <property type="match status" value="1"/>
</dbReference>
<evidence type="ECO:0000256" key="1">
    <source>
        <dbReference type="ARBA" id="ARBA00022741"/>
    </source>
</evidence>
<feature type="region of interest" description="Disordered" evidence="5">
    <location>
        <begin position="412"/>
        <end position="465"/>
    </location>
</feature>
<evidence type="ECO:0000256" key="3">
    <source>
        <dbReference type="ARBA" id="ARBA00022806"/>
    </source>
</evidence>